<dbReference type="Gene3D" id="1.10.150.280">
    <property type="entry name" value="AF1531-like domain"/>
    <property type="match status" value="1"/>
</dbReference>
<dbReference type="EMBL" id="CP001742">
    <property type="protein sequence ID" value="ADL18859.1"/>
    <property type="molecule type" value="Genomic_DNA"/>
</dbReference>
<dbReference type="AlphaFoldDB" id="D9Q0M1"/>
<protein>
    <recommendedName>
        <fullName evidence="3">RNA-binding protein</fullName>
    </recommendedName>
</protein>
<gene>
    <name evidence="1" type="ordered locus">ASAC_0452</name>
</gene>
<keyword evidence="2" id="KW-1185">Reference proteome</keyword>
<dbReference type="InParanoid" id="D9Q0M1"/>
<dbReference type="KEGG" id="asc:ASAC_0452"/>
<evidence type="ECO:0000313" key="1">
    <source>
        <dbReference type="EMBL" id="ADL18859.1"/>
    </source>
</evidence>
<dbReference type="PANTHER" id="PTHR40734">
    <property type="entry name" value="TRNA-SPECIFIC ADENOSINE DEAMINASE-RELATED"/>
    <property type="match status" value="1"/>
</dbReference>
<dbReference type="GeneID" id="9498682"/>
<evidence type="ECO:0008006" key="3">
    <source>
        <dbReference type="Google" id="ProtNLM"/>
    </source>
</evidence>
<sequence>MAAPRGPPRRGEQQAEVSQIERKAVILDYMEAGYYLDPHRWHREKPVAQAIGESRFTLLDGIPLQPVEPLEEVAVTKEVLETVEEPLDPVGRHTRKVSIPMACISTGDSKRVCLPTAKVEQRLLDLLKVMAGDELEIVNSPAEFSRTLTNMGLPPKAIAAPRTPLTYESLTEIAKRNLREAVKFIIKANERVFIEFFNKAEPINIRLHSIELLRGVGKKTLMAILDARTKKPFESFDEIRKLIKDDPVEVLTDKVLEELEGRSKYNLFVMPSASGVPFLDYLSVLEGARKEGRK</sequence>
<dbReference type="Gene3D" id="2.40.50.140">
    <property type="entry name" value="Nucleic acid-binding proteins"/>
    <property type="match status" value="1"/>
</dbReference>
<dbReference type="SUPFAM" id="SSF160975">
    <property type="entry name" value="AF1531-like"/>
    <property type="match status" value="2"/>
</dbReference>
<dbReference type="STRING" id="666510.ASAC_0452"/>
<reference evidence="1 2" key="1">
    <citation type="journal article" date="2010" name="Appl. Environ. Microbiol.">
        <title>The genome sequence of the crenarchaeon Acidilobus saccharovorans supports a new order, Acidilobales, and suggests an important ecological role in terrestrial acidic hot springs.</title>
        <authorList>
            <person name="Mardanov A.V."/>
            <person name="Svetlitchnyi V.A."/>
            <person name="Beletsky A.V."/>
            <person name="Prokofeva M.I."/>
            <person name="Bonch-Osmolovskaya E.A."/>
            <person name="Ravin N.V."/>
            <person name="Skryabin K.G."/>
        </authorList>
    </citation>
    <scope>NUCLEOTIDE SEQUENCE [LARGE SCALE GENOMIC DNA]</scope>
    <source>
        <strain evidence="2">DSM 16705 / JCM 18335 / VKM B-2471 / 345-15</strain>
    </source>
</reference>
<dbReference type="PANTHER" id="PTHR40734:SF1">
    <property type="entry name" value="DNA-BINDING PROTEIN"/>
    <property type="match status" value="1"/>
</dbReference>
<name>D9Q0M1_ACIS3</name>
<dbReference type="InterPro" id="IPR007003">
    <property type="entry name" value="DUF655"/>
</dbReference>
<dbReference type="HOGENOM" id="CLU_929385_0_0_2"/>
<organism evidence="1 2">
    <name type="scientific">Acidilobus saccharovorans (strain DSM 16705 / JCM 18335 / VKM B-2471 / 345-15)</name>
    <dbReference type="NCBI Taxonomy" id="666510"/>
    <lineage>
        <taxon>Archaea</taxon>
        <taxon>Thermoproteota</taxon>
        <taxon>Thermoprotei</taxon>
        <taxon>Acidilobales</taxon>
        <taxon>Acidilobaceae</taxon>
        <taxon>Acidilobus</taxon>
    </lineage>
</organism>
<dbReference type="Proteomes" id="UP000000346">
    <property type="component" value="Chromosome"/>
</dbReference>
<proteinExistence type="predicted"/>
<dbReference type="InterPro" id="IPR012340">
    <property type="entry name" value="NA-bd_OB-fold"/>
</dbReference>
<dbReference type="OrthoDB" id="7902at2157"/>
<evidence type="ECO:0000313" key="2">
    <source>
        <dbReference type="Proteomes" id="UP000000346"/>
    </source>
</evidence>
<dbReference type="Pfam" id="PF04919">
    <property type="entry name" value="DUF655"/>
    <property type="match status" value="1"/>
</dbReference>
<dbReference type="eggNOG" id="arCOG04130">
    <property type="taxonomic scope" value="Archaea"/>
</dbReference>
<accession>D9Q0M1</accession>
<dbReference type="RefSeq" id="WP_013266371.1">
    <property type="nucleotide sequence ID" value="NC_014374.1"/>
</dbReference>